<name>A0A4S4NCN7_9RHOB</name>
<evidence type="ECO:0008006" key="4">
    <source>
        <dbReference type="Google" id="ProtNLM"/>
    </source>
</evidence>
<evidence type="ECO:0000313" key="3">
    <source>
        <dbReference type="Proteomes" id="UP000306602"/>
    </source>
</evidence>
<gene>
    <name evidence="2" type="ORF">E4Z66_12010</name>
</gene>
<feature type="signal peptide" evidence="1">
    <location>
        <begin position="1"/>
        <end position="20"/>
    </location>
</feature>
<dbReference type="AlphaFoldDB" id="A0A4S4NCN7"/>
<evidence type="ECO:0000256" key="1">
    <source>
        <dbReference type="SAM" id="SignalP"/>
    </source>
</evidence>
<dbReference type="Proteomes" id="UP000306602">
    <property type="component" value="Unassembled WGS sequence"/>
</dbReference>
<reference evidence="2 3" key="1">
    <citation type="submission" date="2019-04" db="EMBL/GenBank/DDBJ databases">
        <title>Shimia ponticola sp. nov., isolated from seawater.</title>
        <authorList>
            <person name="Kim Y.-O."/>
            <person name="Yoon J.-H."/>
        </authorList>
    </citation>
    <scope>NUCLEOTIDE SEQUENCE [LARGE SCALE GENOMIC DNA]</scope>
    <source>
        <strain evidence="2 3">MYP11</strain>
    </source>
</reference>
<evidence type="ECO:0000313" key="2">
    <source>
        <dbReference type="EMBL" id="THH35801.1"/>
    </source>
</evidence>
<proteinExistence type="predicted"/>
<protein>
    <recommendedName>
        <fullName evidence="4">YMGG-like Gly-zipper domain-containing protein</fullName>
    </recommendedName>
</protein>
<sequence>MSIKIPAILSAALLSLAACGDTTGERAIFGAGAGAGAAAVVNANPVTGAAVGAAANLAYCQTYPERC</sequence>
<accession>A0A4S4NCN7</accession>
<dbReference type="RefSeq" id="WP_136463271.1">
    <property type="nucleotide sequence ID" value="NZ_SRKY01000003.1"/>
</dbReference>
<comment type="caution">
    <text evidence="2">The sequence shown here is derived from an EMBL/GenBank/DDBJ whole genome shotgun (WGS) entry which is preliminary data.</text>
</comment>
<dbReference type="PROSITE" id="PS51257">
    <property type="entry name" value="PROKAR_LIPOPROTEIN"/>
    <property type="match status" value="1"/>
</dbReference>
<dbReference type="EMBL" id="SRKY01000003">
    <property type="protein sequence ID" value="THH35801.1"/>
    <property type="molecule type" value="Genomic_DNA"/>
</dbReference>
<feature type="chain" id="PRO_5020948671" description="YMGG-like Gly-zipper domain-containing protein" evidence="1">
    <location>
        <begin position="21"/>
        <end position="67"/>
    </location>
</feature>
<keyword evidence="1" id="KW-0732">Signal</keyword>
<organism evidence="2 3">
    <name type="scientific">Aliishimia ponticola</name>
    <dbReference type="NCBI Taxonomy" id="2499833"/>
    <lineage>
        <taxon>Bacteria</taxon>
        <taxon>Pseudomonadati</taxon>
        <taxon>Pseudomonadota</taxon>
        <taxon>Alphaproteobacteria</taxon>
        <taxon>Rhodobacterales</taxon>
        <taxon>Paracoccaceae</taxon>
        <taxon>Aliishimia</taxon>
    </lineage>
</organism>
<keyword evidence="3" id="KW-1185">Reference proteome</keyword>